<evidence type="ECO:0000313" key="1">
    <source>
        <dbReference type="EMBL" id="CAD8057405.1"/>
    </source>
</evidence>
<name>A0A8S1KU18_9CILI</name>
<dbReference type="AlphaFoldDB" id="A0A8S1KU18"/>
<gene>
    <name evidence="1" type="ORF">PSON_ATCC_30995.1.T0110201</name>
</gene>
<accession>A0A8S1KU18</accession>
<comment type="caution">
    <text evidence="1">The sequence shown here is derived from an EMBL/GenBank/DDBJ whole genome shotgun (WGS) entry which is preliminary data.</text>
</comment>
<dbReference type="Proteomes" id="UP000692954">
    <property type="component" value="Unassembled WGS sequence"/>
</dbReference>
<dbReference type="OrthoDB" id="302624at2759"/>
<protein>
    <submittedName>
        <fullName evidence="1">Uncharacterized protein</fullName>
    </submittedName>
</protein>
<sequence length="86" mass="9937">MGCGSSKQAGEASQPIQMIQKRLKLKTSSTLPDDIKKKLFRNKDGKLFYVVEEDNKYIQVPLLNSVEQNGLLNRRRQMHIQSDQQF</sequence>
<dbReference type="EMBL" id="CAJJDN010000011">
    <property type="protein sequence ID" value="CAD8057405.1"/>
    <property type="molecule type" value="Genomic_DNA"/>
</dbReference>
<evidence type="ECO:0000313" key="2">
    <source>
        <dbReference type="Proteomes" id="UP000692954"/>
    </source>
</evidence>
<keyword evidence="2" id="KW-1185">Reference proteome</keyword>
<reference evidence="1" key="1">
    <citation type="submission" date="2021-01" db="EMBL/GenBank/DDBJ databases">
        <authorList>
            <consortium name="Genoscope - CEA"/>
            <person name="William W."/>
        </authorList>
    </citation>
    <scope>NUCLEOTIDE SEQUENCE</scope>
</reference>
<organism evidence="1 2">
    <name type="scientific">Paramecium sonneborni</name>
    <dbReference type="NCBI Taxonomy" id="65129"/>
    <lineage>
        <taxon>Eukaryota</taxon>
        <taxon>Sar</taxon>
        <taxon>Alveolata</taxon>
        <taxon>Ciliophora</taxon>
        <taxon>Intramacronucleata</taxon>
        <taxon>Oligohymenophorea</taxon>
        <taxon>Peniculida</taxon>
        <taxon>Parameciidae</taxon>
        <taxon>Paramecium</taxon>
    </lineage>
</organism>
<proteinExistence type="predicted"/>